<organism evidence="1 2">
    <name type="scientific">Aphis glycines</name>
    <name type="common">Soybean aphid</name>
    <dbReference type="NCBI Taxonomy" id="307491"/>
    <lineage>
        <taxon>Eukaryota</taxon>
        <taxon>Metazoa</taxon>
        <taxon>Ecdysozoa</taxon>
        <taxon>Arthropoda</taxon>
        <taxon>Hexapoda</taxon>
        <taxon>Insecta</taxon>
        <taxon>Pterygota</taxon>
        <taxon>Neoptera</taxon>
        <taxon>Paraneoptera</taxon>
        <taxon>Hemiptera</taxon>
        <taxon>Sternorrhyncha</taxon>
        <taxon>Aphidomorpha</taxon>
        <taxon>Aphidoidea</taxon>
        <taxon>Aphididae</taxon>
        <taxon>Aphidini</taxon>
        <taxon>Aphis</taxon>
        <taxon>Aphis</taxon>
    </lineage>
</organism>
<dbReference type="AlphaFoldDB" id="A0A6G0U1K3"/>
<proteinExistence type="predicted"/>
<keyword evidence="2" id="KW-1185">Reference proteome</keyword>
<evidence type="ECO:0000313" key="2">
    <source>
        <dbReference type="Proteomes" id="UP000475862"/>
    </source>
</evidence>
<reference evidence="1 2" key="1">
    <citation type="submission" date="2019-08" db="EMBL/GenBank/DDBJ databases">
        <title>The genome of the soybean aphid Biotype 1, its phylome, world population structure and adaptation to the North American continent.</title>
        <authorList>
            <person name="Giordano R."/>
            <person name="Donthu R.K."/>
            <person name="Hernandez A.G."/>
            <person name="Wright C.L."/>
            <person name="Zimin A.V."/>
        </authorList>
    </citation>
    <scope>NUCLEOTIDE SEQUENCE [LARGE SCALE GENOMIC DNA]</scope>
    <source>
        <tissue evidence="1">Whole aphids</tissue>
    </source>
</reference>
<feature type="non-terminal residue" evidence="1">
    <location>
        <position position="1"/>
    </location>
</feature>
<name>A0A6G0U1K3_APHGL</name>
<dbReference type="EMBL" id="VYZN01000009">
    <property type="protein sequence ID" value="KAE9542975.1"/>
    <property type="molecule type" value="Genomic_DNA"/>
</dbReference>
<protein>
    <submittedName>
        <fullName evidence="1">Uncharacterized protein</fullName>
    </submittedName>
</protein>
<sequence length="447" mass="53220">SLEIKFVSRSSNAVIYTSNLSKFKFYKRDTKLILCNLLCFPFKINEIKIHILLLLEHANSNIRHVPPNKSGNKTSSKLSERNNKQETQFLRFVRVKKIKIKLSINFPLNKYRENSKHHYRKILIKRRKHLKMSLFLIIKILTKIRRNHEYLEIILYLNLKKYFVYHVTQSFEIKFVSRSSNAVIYTSNPSRPFKAPSRAHISYTSTIIIDSSSILCTHSELKYHKIVCVYLSFPPNSYKKNSKHHYWKNLCNLCNKDVFTSLKQIIFFTIHWKIYPRLTNHLRSDSFFIINTSCLTIHISLKLHHNIEPYKYKNEQWRKTVSRFWMKMATASYVGKRNSTFNFVGICSVYVEVTAILKIVSGILKYQNKHKSYYPHKFTNNTEKLRKYCRHCKSNIKCKNQINNFKSKEIKKTTLKTVKTKNTEWSKNRNDIRFSNGKRKSTNKLSM</sequence>
<comment type="caution">
    <text evidence="1">The sequence shown here is derived from an EMBL/GenBank/DDBJ whole genome shotgun (WGS) entry which is preliminary data.</text>
</comment>
<dbReference type="Proteomes" id="UP000475862">
    <property type="component" value="Unassembled WGS sequence"/>
</dbReference>
<gene>
    <name evidence="1" type="ORF">AGLY_002886</name>
</gene>
<evidence type="ECO:0000313" key="1">
    <source>
        <dbReference type="EMBL" id="KAE9542975.1"/>
    </source>
</evidence>
<accession>A0A6G0U1K3</accession>